<protein>
    <recommendedName>
        <fullName evidence="7">Autophagy-related protein 18a</fullName>
    </recommendedName>
</protein>
<evidence type="ECO:0000256" key="3">
    <source>
        <dbReference type="SAM" id="Phobius"/>
    </source>
</evidence>
<proteinExistence type="predicted"/>
<keyword evidence="3" id="KW-1133">Transmembrane helix</keyword>
<keyword evidence="3" id="KW-0812">Transmembrane</keyword>
<dbReference type="PANTHER" id="PTHR11227">
    <property type="entry name" value="WD-REPEAT PROTEIN INTERACTING WITH PHOSPHOINOSIDES WIPI -RELATED"/>
    <property type="match status" value="1"/>
</dbReference>
<evidence type="ECO:0000313" key="6">
    <source>
        <dbReference type="Proteomes" id="UP000008827"/>
    </source>
</evidence>
<organism evidence="4">
    <name type="scientific">Glycine max</name>
    <name type="common">Soybean</name>
    <name type="synonym">Glycine hispida</name>
    <dbReference type="NCBI Taxonomy" id="3847"/>
    <lineage>
        <taxon>Eukaryota</taxon>
        <taxon>Viridiplantae</taxon>
        <taxon>Streptophyta</taxon>
        <taxon>Embryophyta</taxon>
        <taxon>Tracheophyta</taxon>
        <taxon>Spermatophyta</taxon>
        <taxon>Magnoliopsida</taxon>
        <taxon>eudicotyledons</taxon>
        <taxon>Gunneridae</taxon>
        <taxon>Pentapetalae</taxon>
        <taxon>rosids</taxon>
        <taxon>fabids</taxon>
        <taxon>Fabales</taxon>
        <taxon>Fabaceae</taxon>
        <taxon>Papilionoideae</taxon>
        <taxon>50 kb inversion clade</taxon>
        <taxon>NPAAA clade</taxon>
        <taxon>indigoferoid/millettioid clade</taxon>
        <taxon>Phaseoleae</taxon>
        <taxon>Glycine</taxon>
        <taxon>Glycine subgen. Soja</taxon>
    </lineage>
</organism>
<evidence type="ECO:0008006" key="7">
    <source>
        <dbReference type="Google" id="ProtNLM"/>
    </source>
</evidence>
<evidence type="ECO:0000256" key="2">
    <source>
        <dbReference type="ARBA" id="ARBA00022737"/>
    </source>
</evidence>
<keyword evidence="2" id="KW-0677">Repeat</keyword>
<accession>A0A0R0JCG3</accession>
<dbReference type="InParanoid" id="A0A0R0JCG3"/>
<reference evidence="5" key="2">
    <citation type="submission" date="2018-02" db="UniProtKB">
        <authorList>
            <consortium name="EnsemblPlants"/>
        </authorList>
    </citation>
    <scope>IDENTIFICATION</scope>
    <source>
        <strain evidence="5">Williams 82</strain>
    </source>
</reference>
<feature type="transmembrane region" description="Helical" evidence="3">
    <location>
        <begin position="50"/>
        <end position="67"/>
    </location>
</feature>
<evidence type="ECO:0000313" key="5">
    <source>
        <dbReference type="EnsemblPlants" id="KRH50149"/>
    </source>
</evidence>
<evidence type="ECO:0000313" key="4">
    <source>
        <dbReference type="EMBL" id="KRH50149.1"/>
    </source>
</evidence>
<keyword evidence="6" id="KW-1185">Reference proteome</keyword>
<dbReference type="InterPro" id="IPR036322">
    <property type="entry name" value="WD40_repeat_dom_sf"/>
</dbReference>
<dbReference type="SUPFAM" id="SSF50978">
    <property type="entry name" value="WD40 repeat-like"/>
    <property type="match status" value="1"/>
</dbReference>
<name>A0A0R0JCG3_SOYBN</name>
<keyword evidence="1" id="KW-0853">WD repeat</keyword>
<dbReference type="SMR" id="A0A0R0JCG3"/>
<sequence length="68" mass="7715">MKTKFISTHDSRIACFTLTLNAQLLATASTKGTLIHIFKTNHGSFLREVYFFSCFSLFASKLVYSFLV</sequence>
<gene>
    <name evidence="4" type="ORF">GLYMA_07G203900</name>
</gene>
<dbReference type="Gramene" id="KRH50149">
    <property type="protein sequence ID" value="KRH50149"/>
    <property type="gene ID" value="GLYMA_07G203900"/>
</dbReference>
<dbReference type="InterPro" id="IPR048720">
    <property type="entry name" value="PROPPIN"/>
</dbReference>
<dbReference type="STRING" id="3847.A0A0R0JCG3"/>
<reference evidence="4 5" key="1">
    <citation type="journal article" date="2010" name="Nature">
        <title>Genome sequence of the palaeopolyploid soybean.</title>
        <authorList>
            <person name="Schmutz J."/>
            <person name="Cannon S.B."/>
            <person name="Schlueter J."/>
            <person name="Ma J."/>
            <person name="Mitros T."/>
            <person name="Nelson W."/>
            <person name="Hyten D.L."/>
            <person name="Song Q."/>
            <person name="Thelen J.J."/>
            <person name="Cheng J."/>
            <person name="Xu D."/>
            <person name="Hellsten U."/>
            <person name="May G.D."/>
            <person name="Yu Y."/>
            <person name="Sakurai T."/>
            <person name="Umezawa T."/>
            <person name="Bhattacharyya M.K."/>
            <person name="Sandhu D."/>
            <person name="Valliyodan B."/>
            <person name="Lindquist E."/>
            <person name="Peto M."/>
            <person name="Grant D."/>
            <person name="Shu S."/>
            <person name="Goodstein D."/>
            <person name="Barry K."/>
            <person name="Futrell-Griggs M."/>
            <person name="Abernathy B."/>
            <person name="Du J."/>
            <person name="Tian Z."/>
            <person name="Zhu L."/>
            <person name="Gill N."/>
            <person name="Joshi T."/>
            <person name="Libault M."/>
            <person name="Sethuraman A."/>
            <person name="Zhang X.-C."/>
            <person name="Shinozaki K."/>
            <person name="Nguyen H.T."/>
            <person name="Wing R.A."/>
            <person name="Cregan P."/>
            <person name="Specht J."/>
            <person name="Grimwood J."/>
            <person name="Rokhsar D."/>
            <person name="Stacey G."/>
            <person name="Shoemaker R.C."/>
            <person name="Jackson S.A."/>
        </authorList>
    </citation>
    <scope>NUCLEOTIDE SEQUENCE</scope>
    <source>
        <strain evidence="5">cv. Williams 82</strain>
        <tissue evidence="4">Callus</tissue>
    </source>
</reference>
<dbReference type="Proteomes" id="UP000008827">
    <property type="component" value="Chromosome 7"/>
</dbReference>
<dbReference type="EMBL" id="CM000840">
    <property type="protein sequence ID" value="KRH50149.1"/>
    <property type="molecule type" value="Genomic_DNA"/>
</dbReference>
<reference evidence="4" key="3">
    <citation type="submission" date="2018-07" db="EMBL/GenBank/DDBJ databases">
        <title>WGS assembly of Glycine max.</title>
        <authorList>
            <person name="Schmutz J."/>
            <person name="Cannon S."/>
            <person name="Schlueter J."/>
            <person name="Ma J."/>
            <person name="Mitros T."/>
            <person name="Nelson W."/>
            <person name="Hyten D."/>
            <person name="Song Q."/>
            <person name="Thelen J."/>
            <person name="Cheng J."/>
            <person name="Xu D."/>
            <person name="Hellsten U."/>
            <person name="May G."/>
            <person name="Yu Y."/>
            <person name="Sakurai T."/>
            <person name="Umezawa T."/>
            <person name="Bhattacharyya M."/>
            <person name="Sandhu D."/>
            <person name="Valliyodan B."/>
            <person name="Lindquist E."/>
            <person name="Peto M."/>
            <person name="Grant D."/>
            <person name="Shu S."/>
            <person name="Goodstein D."/>
            <person name="Barry K."/>
            <person name="Futrell-Griggs M."/>
            <person name="Abernathy B."/>
            <person name="Du J."/>
            <person name="Tian Z."/>
            <person name="Zhu L."/>
            <person name="Gill N."/>
            <person name="Joshi T."/>
            <person name="Libault M."/>
            <person name="Sethuraman A."/>
            <person name="Zhang X."/>
            <person name="Shinozaki K."/>
            <person name="Nguyen H."/>
            <person name="Wing R."/>
            <person name="Cregan P."/>
            <person name="Specht J."/>
            <person name="Grimwood J."/>
            <person name="Rokhsar D."/>
            <person name="Stacey G."/>
            <person name="Shoemaker R."/>
            <person name="Jackson S."/>
        </authorList>
    </citation>
    <scope>NUCLEOTIDE SEQUENCE</scope>
    <source>
        <tissue evidence="4">Callus</tissue>
    </source>
</reference>
<dbReference type="EnsemblPlants" id="KRH50149">
    <property type="protein sequence ID" value="KRH50149"/>
    <property type="gene ID" value="GLYMA_07G203900"/>
</dbReference>
<keyword evidence="3" id="KW-0472">Membrane</keyword>
<evidence type="ECO:0000256" key="1">
    <source>
        <dbReference type="ARBA" id="ARBA00022574"/>
    </source>
</evidence>
<dbReference type="AlphaFoldDB" id="A0A0R0JCG3"/>